<dbReference type="PANTHER" id="PTHR21666:SF270">
    <property type="entry name" value="MUREIN HYDROLASE ACTIVATOR ENVC"/>
    <property type="match status" value="1"/>
</dbReference>
<dbReference type="AlphaFoldDB" id="A0A4R4XF77"/>
<sequence length="534" mass="56986">MGDSKALPILGGVLLVLFLPLLIVLALILGGLAGMASADACVPTQSEGKAFAWPTDRHEIDVRWSESGGRGRSAHRGIDFDVDEGSKVYAAEDGRVVSIAGNQVRIRHDEGVETRYKYFKDISVRVDQEVERGDQIGTSGSGSEASPGLSGDHLHFELWVQKDEGGDLEAVDPDPDNDTFGEDTGETESGCGCSTLVGSNNQQKAFNYFTSNGYSKEQAAGIVGNMIHESGVEPGRLQNTPPGQVTNPADAIDSPLGWGIVQWTPAGKMIRPSREAGVDDAVIGSLEYQLEFLKKQLAGETAIPEAHAGDMLEQADSAEDAAVAFGRYYERFAGSEDLSNPRYTQRKTAAREVLSTFGGAAPGEGGASCGAGNGDIVRTALQLAWDTPGHGHSPKPINPTYEQAVRDYNGSSGEDVLTDCGVFVATVMRMSGVDPEYAVRGTGVQMDYLRSSGRYDIYENLNNEGQLRPGDIFIIDGHTYLYTGNYEGGDGRTYNAASASLYGHVPEASHVYFSDSRGHYTVARLKQSGASSDG</sequence>
<dbReference type="PANTHER" id="PTHR21666">
    <property type="entry name" value="PEPTIDASE-RELATED"/>
    <property type="match status" value="1"/>
</dbReference>
<proteinExistence type="predicted"/>
<evidence type="ECO:0000259" key="3">
    <source>
        <dbReference type="Pfam" id="PF18013"/>
    </source>
</evidence>
<name>A0A4R4XF77_9ACTN</name>
<dbReference type="Proteomes" id="UP000295172">
    <property type="component" value="Unassembled WGS sequence"/>
</dbReference>
<feature type="domain" description="M23ase beta-sheet core" evidence="2">
    <location>
        <begin position="74"/>
        <end position="162"/>
    </location>
</feature>
<feature type="domain" description="Phage tail lysozyme" evidence="3">
    <location>
        <begin position="200"/>
        <end position="357"/>
    </location>
</feature>
<feature type="region of interest" description="Disordered" evidence="1">
    <location>
        <begin position="166"/>
        <end position="188"/>
    </location>
</feature>
<dbReference type="GO" id="GO:0004222">
    <property type="term" value="F:metalloendopeptidase activity"/>
    <property type="evidence" value="ECO:0007669"/>
    <property type="project" value="TreeGrafter"/>
</dbReference>
<feature type="region of interest" description="Disordered" evidence="1">
    <location>
        <begin position="130"/>
        <end position="151"/>
    </location>
</feature>
<dbReference type="RefSeq" id="WP_132316405.1">
    <property type="nucleotide sequence ID" value="NZ_SMKR01000011.1"/>
</dbReference>
<dbReference type="Pfam" id="PF18013">
    <property type="entry name" value="Phage_lysozyme2"/>
    <property type="match status" value="1"/>
</dbReference>
<keyword evidence="5" id="KW-1185">Reference proteome</keyword>
<dbReference type="InterPro" id="IPR041219">
    <property type="entry name" value="Phage_lysozyme2"/>
</dbReference>
<dbReference type="InterPro" id="IPR011055">
    <property type="entry name" value="Dup_hybrid_motif"/>
</dbReference>
<protein>
    <submittedName>
        <fullName evidence="4">M23 family metallopeptidase</fullName>
    </submittedName>
</protein>
<evidence type="ECO:0000256" key="1">
    <source>
        <dbReference type="SAM" id="MobiDB-lite"/>
    </source>
</evidence>
<evidence type="ECO:0000259" key="2">
    <source>
        <dbReference type="Pfam" id="PF01551"/>
    </source>
</evidence>
<reference evidence="4 5" key="1">
    <citation type="submission" date="2019-02" db="EMBL/GenBank/DDBJ databases">
        <title>Draft genome sequences of novel Actinobacteria.</title>
        <authorList>
            <person name="Sahin N."/>
            <person name="Ay H."/>
            <person name="Saygin H."/>
        </authorList>
    </citation>
    <scope>NUCLEOTIDE SEQUENCE [LARGE SCALE GENOMIC DNA]</scope>
    <source>
        <strain evidence="4 5">16K104</strain>
    </source>
</reference>
<dbReference type="CDD" id="cd12797">
    <property type="entry name" value="M23_peptidase"/>
    <property type="match status" value="1"/>
</dbReference>
<dbReference type="InterPro" id="IPR016047">
    <property type="entry name" value="M23ase_b-sheet_dom"/>
</dbReference>
<dbReference type="Gene3D" id="1.10.530.10">
    <property type="match status" value="1"/>
</dbReference>
<dbReference type="Gene3D" id="2.70.70.10">
    <property type="entry name" value="Glucose Permease (Domain IIA)"/>
    <property type="match status" value="1"/>
</dbReference>
<dbReference type="Pfam" id="PF01551">
    <property type="entry name" value="Peptidase_M23"/>
    <property type="match status" value="1"/>
</dbReference>
<dbReference type="OrthoDB" id="3804642at2"/>
<comment type="caution">
    <text evidence="4">The sequence shown here is derived from an EMBL/GenBank/DDBJ whole genome shotgun (WGS) entry which is preliminary data.</text>
</comment>
<dbReference type="InterPro" id="IPR050570">
    <property type="entry name" value="Cell_wall_metabolism_enzyme"/>
</dbReference>
<dbReference type="EMBL" id="SMKR01000011">
    <property type="protein sequence ID" value="TDD29406.1"/>
    <property type="molecule type" value="Genomic_DNA"/>
</dbReference>
<evidence type="ECO:0000313" key="5">
    <source>
        <dbReference type="Proteomes" id="UP000295172"/>
    </source>
</evidence>
<gene>
    <name evidence="4" type="ORF">E1218_04160</name>
</gene>
<dbReference type="SUPFAM" id="SSF51261">
    <property type="entry name" value="Duplicated hybrid motif"/>
    <property type="match status" value="1"/>
</dbReference>
<feature type="compositionally biased region" description="Acidic residues" evidence="1">
    <location>
        <begin position="166"/>
        <end position="186"/>
    </location>
</feature>
<accession>A0A4R4XF77</accession>
<organism evidence="4 5">
    <name type="scientific">Kribbella turkmenica</name>
    <dbReference type="NCBI Taxonomy" id="2530375"/>
    <lineage>
        <taxon>Bacteria</taxon>
        <taxon>Bacillati</taxon>
        <taxon>Actinomycetota</taxon>
        <taxon>Actinomycetes</taxon>
        <taxon>Propionibacteriales</taxon>
        <taxon>Kribbellaceae</taxon>
        <taxon>Kribbella</taxon>
    </lineage>
</organism>
<evidence type="ECO:0000313" key="4">
    <source>
        <dbReference type="EMBL" id="TDD29406.1"/>
    </source>
</evidence>